<evidence type="ECO:0000313" key="4">
    <source>
        <dbReference type="Proteomes" id="UP000013097"/>
    </source>
</evidence>
<dbReference type="InterPro" id="IPR020084">
    <property type="entry name" value="NUDIX_hydrolase_CS"/>
</dbReference>
<dbReference type="InterPro" id="IPR015797">
    <property type="entry name" value="NUDIX_hydrolase-like_dom_sf"/>
</dbReference>
<dbReference type="GO" id="GO:0016787">
    <property type="term" value="F:hydrolase activity"/>
    <property type="evidence" value="ECO:0007669"/>
    <property type="project" value="UniProtKB-KW"/>
</dbReference>
<dbReference type="PANTHER" id="PTHR34822">
    <property type="entry name" value="GRPB DOMAIN PROTEIN (AFU_ORTHOLOGUE AFUA_1G01530)"/>
    <property type="match status" value="1"/>
</dbReference>
<dbReference type="Pfam" id="PF04229">
    <property type="entry name" value="GrpB"/>
    <property type="match status" value="1"/>
</dbReference>
<dbReference type="eggNOG" id="COG2320">
    <property type="taxonomic scope" value="Bacteria"/>
</dbReference>
<dbReference type="InterPro" id="IPR007344">
    <property type="entry name" value="GrpB/CoaE"/>
</dbReference>
<dbReference type="PROSITE" id="PS00893">
    <property type="entry name" value="NUDIX_BOX"/>
    <property type="match status" value="1"/>
</dbReference>
<protein>
    <recommendedName>
        <fullName evidence="2">Nudix hydrolase domain-containing protein</fullName>
    </recommendedName>
</protein>
<dbReference type="SUPFAM" id="SSF81301">
    <property type="entry name" value="Nucleotidyltransferase"/>
    <property type="match status" value="1"/>
</dbReference>
<dbReference type="HOGENOM" id="CLU_884817_0_0_9"/>
<dbReference type="PATRIC" id="fig|999411.4.peg.3029"/>
<accession>N9WAD0</accession>
<dbReference type="EMBL" id="AGYT01000019">
    <property type="protein sequence ID" value="ENY99980.1"/>
    <property type="molecule type" value="Genomic_DNA"/>
</dbReference>
<feature type="domain" description="Nudix hydrolase" evidence="2">
    <location>
        <begin position="14"/>
        <end position="135"/>
    </location>
</feature>
<sequence>MMNVNFYNLNEFNNDMLKFVVIIAKYKGKFIFGKHKERDTWELSGGHIEKGEIAINAAKRELMEETGAKKFEIEPVCIYGVDNGEGEDLGALFYCEVIELGELPPYEIGQIRLFDEFPKKLTYPFICKSLLRKYREYLEHDYNKIGLRRGTVRLEEHSLVWEENAKLCIQELKEIFKDKAIDIQHIGSTSIKGLKAKPIIDIIVGVQNFNILQELIPLLEFNGYIHKEENDNEEHIFFSCGDFENDIRTHHIQICIYGDKRWNNCIKFRDTLIKNENMKLEYESLKIELSKKYYNDRVKYTEEKDSFIKKVLMI</sequence>
<dbReference type="CDD" id="cd04665">
    <property type="entry name" value="NUDIX_RppH"/>
    <property type="match status" value="1"/>
</dbReference>
<dbReference type="InterPro" id="IPR014078">
    <property type="entry name" value="Nudix_YtkD"/>
</dbReference>
<dbReference type="Gene3D" id="3.30.460.10">
    <property type="entry name" value="Beta Polymerase, domain 2"/>
    <property type="match status" value="1"/>
</dbReference>
<dbReference type="InterPro" id="IPR043519">
    <property type="entry name" value="NT_sf"/>
</dbReference>
<dbReference type="InterPro" id="IPR000086">
    <property type="entry name" value="NUDIX_hydrolase_dom"/>
</dbReference>
<keyword evidence="1" id="KW-0378">Hydrolase</keyword>
<dbReference type="PANTHER" id="PTHR34822:SF1">
    <property type="entry name" value="GRPB FAMILY PROTEIN"/>
    <property type="match status" value="1"/>
</dbReference>
<dbReference type="PROSITE" id="PS51462">
    <property type="entry name" value="NUDIX"/>
    <property type="match status" value="1"/>
</dbReference>
<reference evidence="3 4" key="1">
    <citation type="submission" date="2013-01" db="EMBL/GenBank/DDBJ databases">
        <title>The Genome Sequence of Clostridium colicanis 209318.</title>
        <authorList>
            <consortium name="The Broad Institute Genome Sequencing Platform"/>
            <person name="Earl A."/>
            <person name="Ward D."/>
            <person name="Feldgarden M."/>
            <person name="Gevers D."/>
            <person name="Courvalin P."/>
            <person name="Lambert T."/>
            <person name="Walker B."/>
            <person name="Young S.K."/>
            <person name="Zeng Q."/>
            <person name="Gargeya S."/>
            <person name="Fitzgerald M."/>
            <person name="Haas B."/>
            <person name="Abouelleil A."/>
            <person name="Alvarado L."/>
            <person name="Arachchi H.M."/>
            <person name="Berlin A.M."/>
            <person name="Chapman S.B."/>
            <person name="Dewar J."/>
            <person name="Goldberg J."/>
            <person name="Griggs A."/>
            <person name="Gujja S."/>
            <person name="Hansen M."/>
            <person name="Howarth C."/>
            <person name="Imamovic A."/>
            <person name="Larimer J."/>
            <person name="McCowan C."/>
            <person name="Murphy C."/>
            <person name="Neiman D."/>
            <person name="Pearson M."/>
            <person name="Priest M."/>
            <person name="Roberts A."/>
            <person name="Saif S."/>
            <person name="Shea T."/>
            <person name="Sisk P."/>
            <person name="Sykes S."/>
            <person name="Wortman J."/>
            <person name="Nusbaum C."/>
            <person name="Birren B."/>
        </authorList>
    </citation>
    <scope>NUCLEOTIDE SEQUENCE [LARGE SCALE GENOMIC DNA]</scope>
    <source>
        <strain evidence="3 4">209318</strain>
    </source>
</reference>
<dbReference type="Proteomes" id="UP000013097">
    <property type="component" value="Unassembled WGS sequence"/>
</dbReference>
<dbReference type="eggNOG" id="COG1051">
    <property type="taxonomic scope" value="Bacteria"/>
</dbReference>
<organism evidence="3 4">
    <name type="scientific">Clostridium thermobutyricum</name>
    <dbReference type="NCBI Taxonomy" id="29372"/>
    <lineage>
        <taxon>Bacteria</taxon>
        <taxon>Bacillati</taxon>
        <taxon>Bacillota</taxon>
        <taxon>Clostridia</taxon>
        <taxon>Eubacteriales</taxon>
        <taxon>Clostridiaceae</taxon>
        <taxon>Clostridium</taxon>
    </lineage>
</organism>
<evidence type="ECO:0000259" key="2">
    <source>
        <dbReference type="PROSITE" id="PS51462"/>
    </source>
</evidence>
<keyword evidence="4" id="KW-1185">Reference proteome</keyword>
<evidence type="ECO:0000256" key="1">
    <source>
        <dbReference type="ARBA" id="ARBA00022801"/>
    </source>
</evidence>
<dbReference type="Gene3D" id="3.90.79.10">
    <property type="entry name" value="Nucleoside Triphosphate Pyrophosphohydrolase"/>
    <property type="match status" value="1"/>
</dbReference>
<gene>
    <name evidence="3" type="ORF">HMPREF1092_03117</name>
</gene>
<comment type="caution">
    <text evidence="3">The sequence shown here is derived from an EMBL/GenBank/DDBJ whole genome shotgun (WGS) entry which is preliminary data.</text>
</comment>
<dbReference type="SUPFAM" id="SSF55811">
    <property type="entry name" value="Nudix"/>
    <property type="match status" value="1"/>
</dbReference>
<proteinExistence type="predicted"/>
<dbReference type="Pfam" id="PF00293">
    <property type="entry name" value="NUDIX"/>
    <property type="match status" value="1"/>
</dbReference>
<name>N9WAD0_9CLOT</name>
<evidence type="ECO:0000313" key="3">
    <source>
        <dbReference type="EMBL" id="ENY99980.1"/>
    </source>
</evidence>
<dbReference type="AlphaFoldDB" id="N9WAD0"/>